<dbReference type="PANTHER" id="PTHR47691">
    <property type="entry name" value="REGULATOR-RELATED"/>
    <property type="match status" value="1"/>
</dbReference>
<dbReference type="EMBL" id="CP108222">
    <property type="protein sequence ID" value="WTT15245.1"/>
    <property type="molecule type" value="Genomic_DNA"/>
</dbReference>
<proteinExistence type="predicted"/>
<dbReference type="InterPro" id="IPR041664">
    <property type="entry name" value="AAA_16"/>
</dbReference>
<dbReference type="SUPFAM" id="SSF52540">
    <property type="entry name" value="P-loop containing nucleoside triphosphate hydrolases"/>
    <property type="match status" value="1"/>
</dbReference>
<dbReference type="PANTHER" id="PTHR47691:SF3">
    <property type="entry name" value="HTH-TYPE TRANSCRIPTIONAL REGULATOR RV0890C-RELATED"/>
    <property type="match status" value="1"/>
</dbReference>
<name>A0AAU1ZTE3_9ACTN</name>
<accession>A0AAU1ZTE3</accession>
<dbReference type="AlphaFoldDB" id="A0AAU1ZTE3"/>
<organism evidence="3">
    <name type="scientific">Streptomyces sp. NBC_00093</name>
    <dbReference type="NCBI Taxonomy" id="2975649"/>
    <lineage>
        <taxon>Bacteria</taxon>
        <taxon>Bacillati</taxon>
        <taxon>Actinomycetota</taxon>
        <taxon>Actinomycetes</taxon>
        <taxon>Kitasatosporales</taxon>
        <taxon>Streptomycetaceae</taxon>
        <taxon>Streptomyces</taxon>
    </lineage>
</organism>
<feature type="region of interest" description="Disordered" evidence="1">
    <location>
        <begin position="274"/>
        <end position="313"/>
    </location>
</feature>
<feature type="domain" description="Orc1-like AAA ATPase" evidence="2">
    <location>
        <begin position="144"/>
        <end position="272"/>
    </location>
</feature>
<gene>
    <name evidence="3" type="ORF">OHA22_06735</name>
</gene>
<feature type="compositionally biased region" description="Basic residues" evidence="1">
    <location>
        <begin position="277"/>
        <end position="286"/>
    </location>
</feature>
<sequence>MTALTGLMVTESWEQAKLRLGRWLRRRGVDEDPQGELQADSDELARARADGDERAVEWVEEQLRERLLRVLRDDPEAPGELARLIAELAPDAPVTYVSSVRGGVQHGHSFQGARFLGNVNFTVPAPVPAGTGPRPNQLPARTFRFVNRGDEINELRQAFPAARTGSDRVDLVVVSGVSGVGKTATALRFAEMVQDLYPDGQLYVPFADLRDQSASTPAVGRDITDAGEALAMCLSALGVGEDAMPRTVEARANLFRSCSSDLRILLVLDDVTEPAGRRGRPGRRPLRAAVFSERRPGGGAGRRPPPADRPFAP</sequence>
<feature type="compositionally biased region" description="Pro residues" evidence="1">
    <location>
        <begin position="303"/>
        <end position="313"/>
    </location>
</feature>
<evidence type="ECO:0000313" key="3">
    <source>
        <dbReference type="EMBL" id="WTT15245.1"/>
    </source>
</evidence>
<reference evidence="3" key="1">
    <citation type="submission" date="2022-10" db="EMBL/GenBank/DDBJ databases">
        <title>The complete genomes of actinobacterial strains from the NBC collection.</title>
        <authorList>
            <person name="Joergensen T.S."/>
            <person name="Alvarez Arevalo M."/>
            <person name="Sterndorff E.B."/>
            <person name="Faurdal D."/>
            <person name="Vuksanovic O."/>
            <person name="Mourched A.-S."/>
            <person name="Charusanti P."/>
            <person name="Shaw S."/>
            <person name="Blin K."/>
            <person name="Weber T."/>
        </authorList>
    </citation>
    <scope>NUCLEOTIDE SEQUENCE</scope>
    <source>
        <strain evidence="3">NBC_00093</strain>
    </source>
</reference>
<evidence type="ECO:0000259" key="2">
    <source>
        <dbReference type="Pfam" id="PF13191"/>
    </source>
</evidence>
<protein>
    <submittedName>
        <fullName evidence="3">AAA family ATPase</fullName>
    </submittedName>
</protein>
<dbReference type="Gene3D" id="3.40.50.300">
    <property type="entry name" value="P-loop containing nucleotide triphosphate hydrolases"/>
    <property type="match status" value="1"/>
</dbReference>
<dbReference type="InterPro" id="IPR027417">
    <property type="entry name" value="P-loop_NTPase"/>
</dbReference>
<dbReference type="Pfam" id="PF13191">
    <property type="entry name" value="AAA_16"/>
    <property type="match status" value="1"/>
</dbReference>
<evidence type="ECO:0000256" key="1">
    <source>
        <dbReference type="SAM" id="MobiDB-lite"/>
    </source>
</evidence>